<keyword evidence="3" id="KW-1185">Reference proteome</keyword>
<name>A0A4R3LUE8_9BURK</name>
<feature type="transmembrane region" description="Helical" evidence="1">
    <location>
        <begin position="20"/>
        <end position="40"/>
    </location>
</feature>
<keyword evidence="1" id="KW-0812">Transmembrane</keyword>
<reference evidence="2 3" key="1">
    <citation type="submission" date="2019-03" db="EMBL/GenBank/DDBJ databases">
        <title>Genomic Encyclopedia of Type Strains, Phase IV (KMG-IV): sequencing the most valuable type-strain genomes for metagenomic binning, comparative biology and taxonomic classification.</title>
        <authorList>
            <person name="Goeker M."/>
        </authorList>
    </citation>
    <scope>NUCLEOTIDE SEQUENCE [LARGE SCALE GENOMIC DNA]</scope>
    <source>
        <strain evidence="2 3">DSM 24591</strain>
    </source>
</reference>
<gene>
    <name evidence="2" type="ORF">EDC26_11359</name>
</gene>
<dbReference type="EMBL" id="SMAJ01000013">
    <property type="protein sequence ID" value="TCT04081.1"/>
    <property type="molecule type" value="Genomic_DNA"/>
</dbReference>
<evidence type="ECO:0000256" key="1">
    <source>
        <dbReference type="SAM" id="Phobius"/>
    </source>
</evidence>
<comment type="caution">
    <text evidence="2">The sequence shown here is derived from an EMBL/GenBank/DDBJ whole genome shotgun (WGS) entry which is preliminary data.</text>
</comment>
<sequence length="41" mass="4204">MGLFKSSDPEHRDSGLSLLQGLLILAIVGIVAAIVVTKLAG</sequence>
<evidence type="ECO:0000313" key="3">
    <source>
        <dbReference type="Proteomes" id="UP000295525"/>
    </source>
</evidence>
<dbReference type="RefSeq" id="WP_279432685.1">
    <property type="nucleotide sequence ID" value="NZ_SMAJ01000013.1"/>
</dbReference>
<evidence type="ECO:0000313" key="2">
    <source>
        <dbReference type="EMBL" id="TCT04081.1"/>
    </source>
</evidence>
<protein>
    <submittedName>
        <fullName evidence="2">Uncharacterized protein</fullName>
    </submittedName>
</protein>
<keyword evidence="1" id="KW-0472">Membrane</keyword>
<dbReference type="Proteomes" id="UP000295525">
    <property type="component" value="Unassembled WGS sequence"/>
</dbReference>
<proteinExistence type="predicted"/>
<accession>A0A4R3LUE8</accession>
<dbReference type="AlphaFoldDB" id="A0A4R3LUE8"/>
<organism evidence="2 3">
    <name type="scientific">Paralcaligenes ureilyticus</name>
    <dbReference type="NCBI Taxonomy" id="627131"/>
    <lineage>
        <taxon>Bacteria</taxon>
        <taxon>Pseudomonadati</taxon>
        <taxon>Pseudomonadota</taxon>
        <taxon>Betaproteobacteria</taxon>
        <taxon>Burkholderiales</taxon>
        <taxon>Alcaligenaceae</taxon>
        <taxon>Paralcaligenes</taxon>
    </lineage>
</organism>
<keyword evidence="1" id="KW-1133">Transmembrane helix</keyword>